<keyword evidence="2" id="KW-0732">Signal</keyword>
<evidence type="ECO:0008006" key="5">
    <source>
        <dbReference type="Google" id="ProtNLM"/>
    </source>
</evidence>
<feature type="region of interest" description="Disordered" evidence="1">
    <location>
        <begin position="46"/>
        <end position="78"/>
    </location>
</feature>
<keyword evidence="4" id="KW-1185">Reference proteome</keyword>
<dbReference type="InParanoid" id="A0A0D2WNG0"/>
<dbReference type="Proteomes" id="UP000008743">
    <property type="component" value="Unassembled WGS sequence"/>
</dbReference>
<proteinExistence type="predicted"/>
<dbReference type="PANTHER" id="PTHR35170:SF2">
    <property type="entry name" value="PROTEIN DD3-3"/>
    <property type="match status" value="1"/>
</dbReference>
<evidence type="ECO:0000313" key="3">
    <source>
        <dbReference type="EMBL" id="KJE92615.1"/>
    </source>
</evidence>
<gene>
    <name evidence="3" type="ORF">CAOG_008717</name>
</gene>
<name>A0A0D2WNG0_CAPO3</name>
<feature type="compositionally biased region" description="Gly residues" evidence="1">
    <location>
        <begin position="67"/>
        <end position="78"/>
    </location>
</feature>
<dbReference type="InterPro" id="IPR053320">
    <property type="entry name" value="Protein_DD3-3_O-glyco"/>
</dbReference>
<accession>A0A0D2WNG0</accession>
<evidence type="ECO:0000256" key="1">
    <source>
        <dbReference type="SAM" id="MobiDB-lite"/>
    </source>
</evidence>
<dbReference type="OrthoDB" id="10061906at2759"/>
<dbReference type="AlphaFoldDB" id="A0A0D2WNG0"/>
<feature type="compositionally biased region" description="Polar residues" evidence="1">
    <location>
        <begin position="46"/>
        <end position="58"/>
    </location>
</feature>
<evidence type="ECO:0000313" key="4">
    <source>
        <dbReference type="Proteomes" id="UP000008743"/>
    </source>
</evidence>
<evidence type="ECO:0000256" key="2">
    <source>
        <dbReference type="SAM" id="SignalP"/>
    </source>
</evidence>
<dbReference type="EMBL" id="KE346364">
    <property type="protein sequence ID" value="KJE92615.1"/>
    <property type="molecule type" value="Genomic_DNA"/>
</dbReference>
<protein>
    <recommendedName>
        <fullName evidence="5">ILEI/PANDER domain-containing protein</fullName>
    </recommendedName>
</protein>
<feature type="signal peptide" evidence="2">
    <location>
        <begin position="1"/>
        <end position="20"/>
    </location>
</feature>
<sequence length="209" mass="22178">MRSAIASALVCALLVVSVSADCYNHNPRGSNNRLNEQSAERTNGNRMFDSQWTGSNTHNNGNPAGDGQAGDAGEGTGGTDRSSFVAACSASDNYPIPLDKSVNDVCNIHKKIDCFDIKSNAMGGNSNGLSVNCALALATSGYYRSVTDVNTKDQMNELLNNAPASFVQGVVIAFKDAPARSTAYHYFSSRNNNFTNRSQKGAIIVLPDN</sequence>
<dbReference type="PANTHER" id="PTHR35170">
    <property type="entry name" value="PROTEIN DD3-3"/>
    <property type="match status" value="1"/>
</dbReference>
<dbReference type="eggNOG" id="ENOG502T02E">
    <property type="taxonomic scope" value="Eukaryota"/>
</dbReference>
<organism evidence="3 4">
    <name type="scientific">Capsaspora owczarzaki (strain ATCC 30864)</name>
    <dbReference type="NCBI Taxonomy" id="595528"/>
    <lineage>
        <taxon>Eukaryota</taxon>
        <taxon>Filasterea</taxon>
        <taxon>Capsaspora</taxon>
    </lineage>
</organism>
<feature type="chain" id="PRO_5002254612" description="ILEI/PANDER domain-containing protein" evidence="2">
    <location>
        <begin position="21"/>
        <end position="209"/>
    </location>
</feature>
<reference evidence="4" key="1">
    <citation type="submission" date="2011-02" db="EMBL/GenBank/DDBJ databases">
        <title>The Genome Sequence of Capsaspora owczarzaki ATCC 30864.</title>
        <authorList>
            <person name="Russ C."/>
            <person name="Cuomo C."/>
            <person name="Burger G."/>
            <person name="Gray M.W."/>
            <person name="Holland P.W.H."/>
            <person name="King N."/>
            <person name="Lang F.B.F."/>
            <person name="Roger A.J."/>
            <person name="Ruiz-Trillo I."/>
            <person name="Young S.K."/>
            <person name="Zeng Q."/>
            <person name="Gargeya S."/>
            <person name="Alvarado L."/>
            <person name="Berlin A."/>
            <person name="Chapman S.B."/>
            <person name="Chen Z."/>
            <person name="Freedman E."/>
            <person name="Gellesch M."/>
            <person name="Goldberg J."/>
            <person name="Griggs A."/>
            <person name="Gujja S."/>
            <person name="Heilman E."/>
            <person name="Heiman D."/>
            <person name="Howarth C."/>
            <person name="Mehta T."/>
            <person name="Neiman D."/>
            <person name="Pearson M."/>
            <person name="Roberts A."/>
            <person name="Saif S."/>
            <person name="Shea T."/>
            <person name="Shenoy N."/>
            <person name="Sisk P."/>
            <person name="Stolte C."/>
            <person name="Sykes S."/>
            <person name="White J."/>
            <person name="Yandava C."/>
            <person name="Haas B."/>
            <person name="Nusbaum C."/>
            <person name="Birren B."/>
        </authorList>
    </citation>
    <scope>NUCLEOTIDE SEQUENCE</scope>
    <source>
        <strain evidence="4">ATCC 30864</strain>
    </source>
</reference>